<name>A0A3G6J9U8_9CORY</name>
<protein>
    <submittedName>
        <fullName evidence="1">Uncharacterized protein</fullName>
    </submittedName>
</protein>
<gene>
    <name evidence="1" type="ORF">CCHOA_10920</name>
</gene>
<proteinExistence type="predicted"/>
<dbReference type="EMBL" id="CP033896">
    <property type="protein sequence ID" value="AZA14562.1"/>
    <property type="molecule type" value="Genomic_DNA"/>
</dbReference>
<sequence>MFAFIAFVVPIALAVFAMQMERFEKKLTA</sequence>
<organism evidence="1 2">
    <name type="scientific">Corynebacterium choanae</name>
    <dbReference type="NCBI Taxonomy" id="1862358"/>
    <lineage>
        <taxon>Bacteria</taxon>
        <taxon>Bacillati</taxon>
        <taxon>Actinomycetota</taxon>
        <taxon>Actinomycetes</taxon>
        <taxon>Mycobacteriales</taxon>
        <taxon>Corynebacteriaceae</taxon>
        <taxon>Corynebacterium</taxon>
    </lineage>
</organism>
<dbReference type="KEGG" id="ccho:CCHOA_10920"/>
<dbReference type="AlphaFoldDB" id="A0A3G6J9U8"/>
<accession>A0A3G6J9U8</accession>
<reference evidence="1 2" key="1">
    <citation type="submission" date="2018-11" db="EMBL/GenBank/DDBJ databases">
        <authorList>
            <person name="Kleinhagauer T."/>
            <person name="Glaeser S.P."/>
            <person name="Spergser J."/>
            <person name="Ruckert C."/>
            <person name="Kaempfer P."/>
            <person name="Busse H.-J."/>
        </authorList>
    </citation>
    <scope>NUCLEOTIDE SEQUENCE [LARGE SCALE GENOMIC DNA]</scope>
    <source>
        <strain evidence="1 2">200CH</strain>
    </source>
</reference>
<dbReference type="Proteomes" id="UP000269019">
    <property type="component" value="Chromosome"/>
</dbReference>
<evidence type="ECO:0000313" key="1">
    <source>
        <dbReference type="EMBL" id="AZA14562.1"/>
    </source>
</evidence>
<keyword evidence="2" id="KW-1185">Reference proteome</keyword>
<evidence type="ECO:0000313" key="2">
    <source>
        <dbReference type="Proteomes" id="UP000269019"/>
    </source>
</evidence>